<evidence type="ECO:0000313" key="2">
    <source>
        <dbReference type="EMBL" id="CAB4536093.1"/>
    </source>
</evidence>
<dbReference type="AlphaFoldDB" id="A0A6J6BCH8"/>
<reference evidence="2" key="1">
    <citation type="submission" date="2020-05" db="EMBL/GenBank/DDBJ databases">
        <authorList>
            <person name="Chiriac C."/>
            <person name="Salcher M."/>
            <person name="Ghai R."/>
            <person name="Kavagutti S V."/>
        </authorList>
    </citation>
    <scope>NUCLEOTIDE SEQUENCE</scope>
</reference>
<dbReference type="Gene3D" id="3.30.1330.10">
    <property type="entry name" value="PurM-like, N-terminal domain"/>
    <property type="match status" value="1"/>
</dbReference>
<dbReference type="GO" id="GO:0009228">
    <property type="term" value="P:thiamine biosynthetic process"/>
    <property type="evidence" value="ECO:0007669"/>
    <property type="project" value="InterPro"/>
</dbReference>
<protein>
    <submittedName>
        <fullName evidence="2">Unannotated protein</fullName>
    </submittedName>
</protein>
<dbReference type="SUPFAM" id="SSF55326">
    <property type="entry name" value="PurM N-terminal domain-like"/>
    <property type="match status" value="1"/>
</dbReference>
<dbReference type="NCBIfam" id="TIGR01379">
    <property type="entry name" value="thiL"/>
    <property type="match status" value="1"/>
</dbReference>
<dbReference type="Gene3D" id="3.90.650.10">
    <property type="entry name" value="PurM-like C-terminal domain"/>
    <property type="match status" value="1"/>
</dbReference>
<dbReference type="EMBL" id="CAEZSG010000056">
    <property type="protein sequence ID" value="CAB4536093.1"/>
    <property type="molecule type" value="Genomic_DNA"/>
</dbReference>
<accession>A0A6J6BCH8</accession>
<dbReference type="InterPro" id="IPR016188">
    <property type="entry name" value="PurM-like_N"/>
</dbReference>
<dbReference type="HAMAP" id="MF_02128">
    <property type="entry name" value="TMP_kinase"/>
    <property type="match status" value="1"/>
</dbReference>
<proteinExistence type="inferred from homology"/>
<dbReference type="PIRSF" id="PIRSF005303">
    <property type="entry name" value="Thiam_monoph_kin"/>
    <property type="match status" value="1"/>
</dbReference>
<dbReference type="InterPro" id="IPR036921">
    <property type="entry name" value="PurM-like_N_sf"/>
</dbReference>
<dbReference type="InterPro" id="IPR036676">
    <property type="entry name" value="PurM-like_C_sf"/>
</dbReference>
<dbReference type="InterPro" id="IPR006283">
    <property type="entry name" value="ThiL-like"/>
</dbReference>
<organism evidence="2">
    <name type="scientific">freshwater metagenome</name>
    <dbReference type="NCBI Taxonomy" id="449393"/>
    <lineage>
        <taxon>unclassified sequences</taxon>
        <taxon>metagenomes</taxon>
        <taxon>ecological metagenomes</taxon>
    </lineage>
</organism>
<dbReference type="Pfam" id="PF00586">
    <property type="entry name" value="AIRS"/>
    <property type="match status" value="1"/>
</dbReference>
<dbReference type="GO" id="GO:0009030">
    <property type="term" value="F:thiamine-phosphate kinase activity"/>
    <property type="evidence" value="ECO:0007669"/>
    <property type="project" value="InterPro"/>
</dbReference>
<sequence length="327" mass="32786">MNATDATIGEIGEGATLARIFPILPTSRRTILGPGDDCAIVTVPDGRVPVTTDLMIEGPDFRIGLSTGYDIGWKACATNLADIAAMGATPTALVVGLAAPATTTVRFVEDIARGFHDAATALAPGCGVVGGDLSNAPLVMLAVTALGEFDGVEPVTRSGASIGNVVAVAGALGNAKRGLDILFDCAVAPDGAIDPVAVAEAWASHPVAVAAQLRPEPPISAGRAAALAGATAMMDVSDGLVLDARRIAVASGVAIDFDLSAVGDIDALTGGEDHAMVACFPLNAKLPADFRVVGRVAPGAGVMVDGVPFDSRGGWDPFADYSATSSQ</sequence>
<name>A0A6J6BCH8_9ZZZZ</name>
<evidence type="ECO:0000259" key="1">
    <source>
        <dbReference type="Pfam" id="PF00586"/>
    </source>
</evidence>
<dbReference type="PANTHER" id="PTHR30270">
    <property type="entry name" value="THIAMINE-MONOPHOSPHATE KINASE"/>
    <property type="match status" value="1"/>
</dbReference>
<dbReference type="CDD" id="cd02194">
    <property type="entry name" value="ThiL"/>
    <property type="match status" value="1"/>
</dbReference>
<feature type="domain" description="PurM-like N-terminal" evidence="1">
    <location>
        <begin position="35"/>
        <end position="148"/>
    </location>
</feature>
<gene>
    <name evidence="2" type="ORF">UFOPK1413_00478</name>
</gene>
<dbReference type="PANTHER" id="PTHR30270:SF0">
    <property type="entry name" value="THIAMINE-MONOPHOSPHATE KINASE"/>
    <property type="match status" value="1"/>
</dbReference>
<dbReference type="SUPFAM" id="SSF56042">
    <property type="entry name" value="PurM C-terminal domain-like"/>
    <property type="match status" value="1"/>
</dbReference>